<sequence length="699" mass="79012">MVRSSSRNGKKQPVKKSKFNINSNDIIYAPKNPPGSGRPMNYLYGLQESDTRRMPKKRSSTKRNKSGGGGFVARKGNKKGTNVFIARFPVVDKGTRAVPWFKNKQPRGKDEEKKDSKNEKQQQQQHVKILKALSVNASAMEWLNLELLDFASYVRLSQTEKRAREYMIKEIQESCKNLFGVEDSQCQVFGSFAAQSVCVFESDIDLAIWGVVEPDYEGEGEDYTNQQPTTKRDRSIFEEEEQTHPNRKKQERIIQWKALIDNATIDARQDDQLEADDLENERKISVDGSEDIDSSIFVIDRTGDTSNTKSLADYKLEKFWSRSSYRNPINIDDEEEYVPKRRPRGQSLVSLSSSTTCSVEAKLDESGMEVSFVIEADKHGGKKKIGPSGRTRTLVVNSLYKLTRPLRQHAKLMNVRRKARVPIINMVTHFGFECDIAIGGHNGADTSSYASNQMSRFKSFSIIVVLLKVLLSQQGLDKPFTGGLGSYALYVLVASHIEHHLAMGGDDNPAEALYTFFFRYGAVKHSNPKISSSCRTELSQDMIIETQDGGSIDMKSCFQVGNCVTFFGACWRILHKRLSGNLNKKHSVLQFIIDAMKLELDRSRCKKQAGSKLREITGEKNYQPTTIVSYPPRPSSVVSEKKKKAYASAGEEAKELIKGYGQSVETFIPVEQNSKQRKENRSNRKKNKKNRKKAPSSKY</sequence>
<feature type="compositionally biased region" description="Basic residues" evidence="1">
    <location>
        <begin position="683"/>
        <end position="699"/>
    </location>
</feature>
<dbReference type="EMBL" id="KV784353">
    <property type="protein sequence ID" value="OEU22309.1"/>
    <property type="molecule type" value="Genomic_DNA"/>
</dbReference>
<dbReference type="InParanoid" id="A0A1E7FVX4"/>
<evidence type="ECO:0000313" key="3">
    <source>
        <dbReference type="Proteomes" id="UP000095751"/>
    </source>
</evidence>
<feature type="compositionally biased region" description="Basic residues" evidence="1">
    <location>
        <begin position="54"/>
        <end position="65"/>
    </location>
</feature>
<feature type="compositionally biased region" description="Basic and acidic residues" evidence="1">
    <location>
        <begin position="107"/>
        <end position="120"/>
    </location>
</feature>
<dbReference type="InterPro" id="IPR043519">
    <property type="entry name" value="NT_sf"/>
</dbReference>
<accession>A0A1E7FVX4</accession>
<proteinExistence type="predicted"/>
<dbReference type="Gene3D" id="1.10.1410.10">
    <property type="match status" value="1"/>
</dbReference>
<dbReference type="InterPro" id="IPR045862">
    <property type="entry name" value="Trf4-like"/>
</dbReference>
<protein>
    <recommendedName>
        <fullName evidence="4">Polymerase nucleotidyl transferase domain-containing protein</fullName>
    </recommendedName>
</protein>
<organism evidence="2 3">
    <name type="scientific">Fragilariopsis cylindrus CCMP1102</name>
    <dbReference type="NCBI Taxonomy" id="635003"/>
    <lineage>
        <taxon>Eukaryota</taxon>
        <taxon>Sar</taxon>
        <taxon>Stramenopiles</taxon>
        <taxon>Ochrophyta</taxon>
        <taxon>Bacillariophyta</taxon>
        <taxon>Bacillariophyceae</taxon>
        <taxon>Bacillariophycidae</taxon>
        <taxon>Bacillariales</taxon>
        <taxon>Bacillariaceae</taxon>
        <taxon>Fragilariopsis</taxon>
    </lineage>
</organism>
<dbReference type="GO" id="GO:0031499">
    <property type="term" value="C:TRAMP complex"/>
    <property type="evidence" value="ECO:0007669"/>
    <property type="project" value="TreeGrafter"/>
</dbReference>
<dbReference type="GO" id="GO:1990817">
    <property type="term" value="F:poly(A) RNA polymerase activity"/>
    <property type="evidence" value="ECO:0007669"/>
    <property type="project" value="InterPro"/>
</dbReference>
<evidence type="ECO:0000256" key="1">
    <source>
        <dbReference type="SAM" id="MobiDB-lite"/>
    </source>
</evidence>
<keyword evidence="3" id="KW-1185">Reference proteome</keyword>
<dbReference type="GO" id="GO:0043634">
    <property type="term" value="P:polyadenylation-dependent ncRNA catabolic process"/>
    <property type="evidence" value="ECO:0007669"/>
    <property type="project" value="TreeGrafter"/>
</dbReference>
<dbReference type="AlphaFoldDB" id="A0A1E7FVX4"/>
<dbReference type="Gene3D" id="3.30.460.10">
    <property type="entry name" value="Beta Polymerase, domain 2"/>
    <property type="match status" value="1"/>
</dbReference>
<feature type="region of interest" description="Disordered" evidence="1">
    <location>
        <begin position="1"/>
        <end position="74"/>
    </location>
</feature>
<feature type="compositionally biased region" description="Basic residues" evidence="1">
    <location>
        <begin position="8"/>
        <end position="18"/>
    </location>
</feature>
<dbReference type="PANTHER" id="PTHR23092:SF15">
    <property type="entry name" value="INACTIVE NON-CANONICAL POLY(A) RNA POLYMERASE PROTEIN TRF4-2-RELATED"/>
    <property type="match status" value="1"/>
</dbReference>
<dbReference type="GO" id="GO:0005730">
    <property type="term" value="C:nucleolus"/>
    <property type="evidence" value="ECO:0007669"/>
    <property type="project" value="TreeGrafter"/>
</dbReference>
<feature type="region of interest" description="Disordered" evidence="1">
    <location>
        <begin position="97"/>
        <end position="125"/>
    </location>
</feature>
<reference evidence="2 3" key="1">
    <citation type="submission" date="2016-09" db="EMBL/GenBank/DDBJ databases">
        <title>Extensive genetic diversity and differential bi-allelic expression allows diatom success in the polar Southern Ocean.</title>
        <authorList>
            <consortium name="DOE Joint Genome Institute"/>
            <person name="Mock T."/>
            <person name="Otillar R.P."/>
            <person name="Strauss J."/>
            <person name="Dupont C."/>
            <person name="Frickenhaus S."/>
            <person name="Maumus F."/>
            <person name="Mcmullan M."/>
            <person name="Sanges R."/>
            <person name="Schmutz J."/>
            <person name="Toseland A."/>
            <person name="Valas R."/>
            <person name="Veluchamy A."/>
            <person name="Ward B.J."/>
            <person name="Allen A."/>
            <person name="Barry K."/>
            <person name="Falciatore A."/>
            <person name="Ferrante M."/>
            <person name="Fortunato A.E."/>
            <person name="Gloeckner G."/>
            <person name="Gruber A."/>
            <person name="Hipkin R."/>
            <person name="Janech M."/>
            <person name="Kroth P."/>
            <person name="Leese F."/>
            <person name="Lindquist E."/>
            <person name="Lyon B.R."/>
            <person name="Martin J."/>
            <person name="Mayer C."/>
            <person name="Parker M."/>
            <person name="Quesneville H."/>
            <person name="Raymond J."/>
            <person name="Uhlig C."/>
            <person name="Valentin K.U."/>
            <person name="Worden A.Z."/>
            <person name="Armbrust E.V."/>
            <person name="Bowler C."/>
            <person name="Green B."/>
            <person name="Moulton V."/>
            <person name="Van Oosterhout C."/>
            <person name="Grigoriev I."/>
        </authorList>
    </citation>
    <scope>NUCLEOTIDE SEQUENCE [LARGE SCALE GENOMIC DNA]</scope>
    <source>
        <strain evidence="2 3">CCMP1102</strain>
    </source>
</reference>
<dbReference type="GO" id="GO:0003729">
    <property type="term" value="F:mRNA binding"/>
    <property type="evidence" value="ECO:0007669"/>
    <property type="project" value="TreeGrafter"/>
</dbReference>
<name>A0A1E7FVX4_9STRA</name>
<evidence type="ECO:0000313" key="2">
    <source>
        <dbReference type="EMBL" id="OEU22309.1"/>
    </source>
</evidence>
<dbReference type="PANTHER" id="PTHR23092">
    <property type="entry name" value="POLY(A) RNA POLYMERASE"/>
    <property type="match status" value="1"/>
</dbReference>
<dbReference type="OrthoDB" id="49257at2759"/>
<dbReference type="SUPFAM" id="SSF81301">
    <property type="entry name" value="Nucleotidyltransferase"/>
    <property type="match status" value="1"/>
</dbReference>
<dbReference type="Proteomes" id="UP000095751">
    <property type="component" value="Unassembled WGS sequence"/>
</dbReference>
<gene>
    <name evidence="2" type="ORF">FRACYDRAFT_232464</name>
</gene>
<feature type="region of interest" description="Disordered" evidence="1">
    <location>
        <begin position="668"/>
        <end position="699"/>
    </location>
</feature>
<dbReference type="SUPFAM" id="SSF81631">
    <property type="entry name" value="PAP/OAS1 substrate-binding domain"/>
    <property type="match status" value="1"/>
</dbReference>
<dbReference type="GO" id="GO:0031123">
    <property type="term" value="P:RNA 3'-end processing"/>
    <property type="evidence" value="ECO:0007669"/>
    <property type="project" value="TreeGrafter"/>
</dbReference>
<evidence type="ECO:0008006" key="4">
    <source>
        <dbReference type="Google" id="ProtNLM"/>
    </source>
</evidence>
<feature type="region of interest" description="Disordered" evidence="1">
    <location>
        <begin position="217"/>
        <end position="249"/>
    </location>
</feature>
<dbReference type="KEGG" id="fcy:FRACYDRAFT_232464"/>